<organism evidence="2 3">
    <name type="scientific">Geobacillus proteiniphilus</name>
    <dbReference type="NCBI Taxonomy" id="860353"/>
    <lineage>
        <taxon>Bacteria</taxon>
        <taxon>Bacillati</taxon>
        <taxon>Bacillota</taxon>
        <taxon>Bacilli</taxon>
        <taxon>Bacillales</taxon>
        <taxon>Anoxybacillaceae</taxon>
        <taxon>Geobacillus</taxon>
    </lineage>
</organism>
<evidence type="ECO:0000313" key="2">
    <source>
        <dbReference type="EMBL" id="OKO94865.1"/>
    </source>
</evidence>
<gene>
    <name evidence="2" type="ORF">BRO54_1271</name>
</gene>
<accession>A0A1Q5T3X5</accession>
<evidence type="ECO:0000313" key="3">
    <source>
        <dbReference type="Proteomes" id="UP000186030"/>
    </source>
</evidence>
<protein>
    <submittedName>
        <fullName evidence="2">Uncharacterized protein</fullName>
    </submittedName>
</protein>
<reference evidence="2 3" key="1">
    <citation type="submission" date="2016-11" db="EMBL/GenBank/DDBJ databases">
        <authorList>
            <person name="Kadnikov V."/>
            <person name="Nazina T."/>
        </authorList>
    </citation>
    <scope>NUCLEOTIDE SEQUENCE [LARGE SCALE GENOMIC DNA]</scope>
    <source>
        <strain evidence="2 3">1017</strain>
    </source>
</reference>
<feature type="region of interest" description="Disordered" evidence="1">
    <location>
        <begin position="40"/>
        <end position="60"/>
    </location>
</feature>
<dbReference type="Proteomes" id="UP000186030">
    <property type="component" value="Unassembled WGS sequence"/>
</dbReference>
<dbReference type="EMBL" id="MQMG01000012">
    <property type="protein sequence ID" value="OKO94865.1"/>
    <property type="molecule type" value="Genomic_DNA"/>
</dbReference>
<comment type="caution">
    <text evidence="2">The sequence shown here is derived from an EMBL/GenBank/DDBJ whole genome shotgun (WGS) entry which is preliminary data.</text>
</comment>
<reference evidence="3" key="2">
    <citation type="submission" date="2017-01" db="EMBL/GenBank/DDBJ databases">
        <title>Genome sequencing and annotation of Geobacillus sp. 1017, a Hydrocarbon-Oxidizing Thermophilic Bacterium Isolated from a Heavy Oil Reservoir (China).</title>
        <authorList>
            <person name="Kadnikov V.V."/>
            <person name="Mardanov A.V."/>
            <person name="Poltaraus A.B."/>
            <person name="Sokolova D.S."/>
            <person name="Semenova E.M."/>
            <person name="Ravin N.V."/>
            <person name="Tourova T.P."/>
            <person name="Nazina T.N."/>
        </authorList>
    </citation>
    <scope>NUCLEOTIDE SEQUENCE [LARGE SCALE GENOMIC DNA]</scope>
    <source>
        <strain evidence="3">1017</strain>
    </source>
</reference>
<sequence length="60" mass="6510">MNCSAVHDIIVDKRKKAAIVGCFFPACQFIHAGVNDHGETKAKKKREAVKNAAMDGNNPL</sequence>
<proteinExistence type="predicted"/>
<name>A0A1Q5T3X5_9BACL</name>
<evidence type="ECO:0000256" key="1">
    <source>
        <dbReference type="SAM" id="MobiDB-lite"/>
    </source>
</evidence>
<dbReference type="AlphaFoldDB" id="A0A1Q5T3X5"/>